<dbReference type="SMART" id="SM00855">
    <property type="entry name" value="PGAM"/>
    <property type="match status" value="1"/>
</dbReference>
<dbReference type="GO" id="GO:0016791">
    <property type="term" value="F:phosphatase activity"/>
    <property type="evidence" value="ECO:0007669"/>
    <property type="project" value="TreeGrafter"/>
</dbReference>
<dbReference type="InterPro" id="IPR050275">
    <property type="entry name" value="PGM_Phosphatase"/>
</dbReference>
<dbReference type="AlphaFoldDB" id="A0A0Q3VFB4"/>
<keyword evidence="2" id="KW-1185">Reference proteome</keyword>
<organism evidence="1 2">
    <name type="scientific">Cytobacillus solani</name>
    <dbReference type="NCBI Taxonomy" id="1637975"/>
    <lineage>
        <taxon>Bacteria</taxon>
        <taxon>Bacillati</taxon>
        <taxon>Bacillota</taxon>
        <taxon>Bacilli</taxon>
        <taxon>Bacillales</taxon>
        <taxon>Bacillaceae</taxon>
        <taxon>Cytobacillus</taxon>
    </lineage>
</organism>
<proteinExistence type="predicted"/>
<evidence type="ECO:0000313" key="2">
    <source>
        <dbReference type="Proteomes" id="UP000050996"/>
    </source>
</evidence>
<protein>
    <recommendedName>
        <fullName evidence="3">Alpha-ribazole phosphatase</fullName>
    </recommendedName>
</protein>
<dbReference type="STRING" id="1637975.AN957_02480"/>
<evidence type="ECO:0008006" key="3">
    <source>
        <dbReference type="Google" id="ProtNLM"/>
    </source>
</evidence>
<reference evidence="1 2" key="1">
    <citation type="submission" date="2015-09" db="EMBL/GenBank/DDBJ databases">
        <title>Genome sequencing project for genomic taxonomy and phylogenomics of Bacillus-like bacteria.</title>
        <authorList>
            <person name="Liu B."/>
            <person name="Wang J."/>
            <person name="Zhu Y."/>
            <person name="Liu G."/>
            <person name="Chen Q."/>
            <person name="Chen Z."/>
            <person name="Lan J."/>
            <person name="Che J."/>
            <person name="Ge C."/>
            <person name="Shi H."/>
            <person name="Pan Z."/>
            <person name="Liu X."/>
        </authorList>
    </citation>
    <scope>NUCLEOTIDE SEQUENCE [LARGE SCALE GENOMIC DNA]</scope>
    <source>
        <strain evidence="1 2">FJAT-18043</strain>
    </source>
</reference>
<dbReference type="EMBL" id="LJIX01000006">
    <property type="protein sequence ID" value="KQL17603.1"/>
    <property type="molecule type" value="Genomic_DNA"/>
</dbReference>
<dbReference type="RefSeq" id="WP_053477886.1">
    <property type="nucleotide sequence ID" value="NZ_CP041305.1"/>
</dbReference>
<accession>A0A0Q3VFB4</accession>
<dbReference type="PANTHER" id="PTHR48100">
    <property type="entry name" value="BROAD-SPECIFICITY PHOSPHATASE YOR283W-RELATED"/>
    <property type="match status" value="1"/>
</dbReference>
<gene>
    <name evidence="1" type="ORF">AN957_02480</name>
</gene>
<evidence type="ECO:0000313" key="1">
    <source>
        <dbReference type="EMBL" id="KQL17603.1"/>
    </source>
</evidence>
<dbReference type="PANTHER" id="PTHR48100:SF1">
    <property type="entry name" value="HISTIDINE PHOSPHATASE FAMILY PROTEIN-RELATED"/>
    <property type="match status" value="1"/>
</dbReference>
<dbReference type="SUPFAM" id="SSF53254">
    <property type="entry name" value="Phosphoglycerate mutase-like"/>
    <property type="match status" value="1"/>
</dbReference>
<dbReference type="CDD" id="cd07067">
    <property type="entry name" value="HP_PGM_like"/>
    <property type="match status" value="1"/>
</dbReference>
<dbReference type="Gene3D" id="3.40.50.1240">
    <property type="entry name" value="Phosphoglycerate mutase-like"/>
    <property type="match status" value="1"/>
</dbReference>
<comment type="caution">
    <text evidence="1">The sequence shown here is derived from an EMBL/GenBank/DDBJ whole genome shotgun (WGS) entry which is preliminary data.</text>
</comment>
<name>A0A0Q3VFB4_9BACI</name>
<dbReference type="Pfam" id="PF00300">
    <property type="entry name" value="His_Phos_1"/>
    <property type="match status" value="1"/>
</dbReference>
<dbReference type="InterPro" id="IPR029033">
    <property type="entry name" value="His_PPase_superfam"/>
</dbReference>
<sequence length="205" mass="23842">MDDTVAIALFRHGLTEANKRHAYLGWTDSPLCSIEKEKLVCRTENYELLFSSDLDRCLITADILFPSCHPERLSELREMHFGEWEGKTYADLKGDFFYQKWVDAPFTVKPPKGESFSEFSQRVESGWEKIVDRIMEENIHRAAVMTHGGVIRYFLTKHAPYVKDFWDWNIPHGIGYELIWTRDGLRRGERCILLQEVPLTASPNG</sequence>
<dbReference type="PATRIC" id="fig|1637975.4.peg.165"/>
<dbReference type="GO" id="GO:0005737">
    <property type="term" value="C:cytoplasm"/>
    <property type="evidence" value="ECO:0007669"/>
    <property type="project" value="TreeGrafter"/>
</dbReference>
<dbReference type="InterPro" id="IPR013078">
    <property type="entry name" value="His_Pase_superF_clade-1"/>
</dbReference>
<dbReference type="Proteomes" id="UP000050996">
    <property type="component" value="Unassembled WGS sequence"/>
</dbReference>